<gene>
    <name evidence="1" type="ORF">EZ444_09790</name>
</gene>
<dbReference type="Pfam" id="PF22028">
    <property type="entry name" value="DUF6934"/>
    <property type="match status" value="1"/>
</dbReference>
<dbReference type="OrthoDB" id="1343312at2"/>
<dbReference type="Proteomes" id="UP000291117">
    <property type="component" value="Unassembled WGS sequence"/>
</dbReference>
<protein>
    <submittedName>
        <fullName evidence="1">Uncharacterized protein</fullName>
    </submittedName>
</protein>
<dbReference type="InterPro" id="IPR053865">
    <property type="entry name" value="DUF6934"/>
</dbReference>
<proteinExistence type="predicted"/>
<dbReference type="EMBL" id="SJSM01000004">
    <property type="protein sequence ID" value="TCC97135.1"/>
    <property type="molecule type" value="Genomic_DNA"/>
</dbReference>
<name>A0A4R0NAI8_9SPHI</name>
<evidence type="ECO:0000313" key="1">
    <source>
        <dbReference type="EMBL" id="TCC97135.1"/>
    </source>
</evidence>
<dbReference type="AlphaFoldDB" id="A0A4R0NAI8"/>
<sequence length="153" mass="18029">MQEDSYTFKRHSKAHEYEFFSEGAKGTIRKMIQFQSLPDHNNMYNLAFGDWDEENGTINDHVKTNNGDRQKILTTVAKTVYDFMQGNGNIKIIARGSTPSRTRLYQMGIAAFWLDIREHFNVDGYISNEWESFRPNRNYEAFLLMHKELTIFE</sequence>
<keyword evidence="2" id="KW-1185">Reference proteome</keyword>
<reference evidence="1 2" key="1">
    <citation type="submission" date="2019-02" db="EMBL/GenBank/DDBJ databases">
        <title>Pedobacter sp. RP-3-8 sp. nov., isolated from Arctic soil.</title>
        <authorList>
            <person name="Dahal R.H."/>
        </authorList>
    </citation>
    <scope>NUCLEOTIDE SEQUENCE [LARGE SCALE GENOMIC DNA]</scope>
    <source>
        <strain evidence="1 2">RP-3-8</strain>
    </source>
</reference>
<accession>A0A4R0NAI8</accession>
<comment type="caution">
    <text evidence="1">The sequence shown here is derived from an EMBL/GenBank/DDBJ whole genome shotgun (WGS) entry which is preliminary data.</text>
</comment>
<dbReference type="RefSeq" id="WP_131608548.1">
    <property type="nucleotide sequence ID" value="NZ_SJSM01000004.1"/>
</dbReference>
<organism evidence="1 2">
    <name type="scientific">Pedobacter hiemivivus</name>
    <dbReference type="NCBI Taxonomy" id="2530454"/>
    <lineage>
        <taxon>Bacteria</taxon>
        <taxon>Pseudomonadati</taxon>
        <taxon>Bacteroidota</taxon>
        <taxon>Sphingobacteriia</taxon>
        <taxon>Sphingobacteriales</taxon>
        <taxon>Sphingobacteriaceae</taxon>
        <taxon>Pedobacter</taxon>
    </lineage>
</organism>
<evidence type="ECO:0000313" key="2">
    <source>
        <dbReference type="Proteomes" id="UP000291117"/>
    </source>
</evidence>